<evidence type="ECO:0000256" key="1">
    <source>
        <dbReference type="ARBA" id="ARBA00008525"/>
    </source>
</evidence>
<comment type="similarity">
    <text evidence="1">Belongs to the UPF0167 family.</text>
</comment>
<dbReference type="AlphaFoldDB" id="A0A0L9YBR5"/>
<evidence type="ECO:0000313" key="2">
    <source>
        <dbReference type="EMBL" id="NFF89611.1"/>
    </source>
</evidence>
<evidence type="ECO:0000313" key="3">
    <source>
        <dbReference type="EMBL" id="NFN36910.1"/>
    </source>
</evidence>
<proteinExistence type="inferred from homology"/>
<dbReference type="EMBL" id="SWOV01000093">
    <property type="protein sequence ID" value="NFF89611.1"/>
    <property type="molecule type" value="Genomic_DNA"/>
</dbReference>
<reference evidence="4 5" key="1">
    <citation type="submission" date="2019-04" db="EMBL/GenBank/DDBJ databases">
        <title>Genome sequencing of Clostridium botulinum Groups I-IV and Clostridium butyricum.</title>
        <authorList>
            <person name="Brunt J."/>
            <person name="Van Vliet A.H.M."/>
            <person name="Stringer S.C."/>
            <person name="Carter A.T."/>
            <person name="Peck M.W."/>
        </authorList>
    </citation>
    <scope>NUCLEOTIDE SEQUENCE [LARGE SCALE GENOMIC DNA]</scope>
    <source>
        <strain evidence="2 5">1605</strain>
        <strain evidence="3 4">CB-K-33E</strain>
    </source>
</reference>
<dbReference type="InterPro" id="IPR005363">
    <property type="entry name" value="UPF0167"/>
</dbReference>
<comment type="caution">
    <text evidence="2">The sequence shown here is derived from an EMBL/GenBank/DDBJ whole genome shotgun (WGS) entry which is preliminary data.</text>
</comment>
<dbReference type="Proteomes" id="UP000476820">
    <property type="component" value="Unassembled WGS sequence"/>
</dbReference>
<sequence>MNNNYNEIYLKLEEDFLKEKATIEEVDKLYDFMYELESKSNKSIDIEKILVNTYSLLQYHEKAYRCYANVADKNNKKDRKRLSELRKKSDLYKDRLAIRRRNEITKSFIGKIPKFKYCPDTINTNILTVGGAEVCDCCGETVDIYYEGSLYCIEDVDYLCPECISNGMAAKKFNGEFQQDLFNNENVVNEEYDDEILHRTPSYMSWQGSNWPAHCDDYCEFLGDAEWKDLEKIDMENNLENFTGWDIEELKEYLLPNGSLCSYLFRCLKCGKYCLCADCD</sequence>
<dbReference type="OrthoDB" id="7065534at2"/>
<protein>
    <submittedName>
        <fullName evidence="2">CbrC family protein</fullName>
    </submittedName>
</protein>
<dbReference type="Pfam" id="PF03691">
    <property type="entry name" value="UPF0167"/>
    <property type="match status" value="1"/>
</dbReference>
<evidence type="ECO:0000313" key="5">
    <source>
        <dbReference type="Proteomes" id="UP000476820"/>
    </source>
</evidence>
<name>A0A0L9YBR5_CLOBO</name>
<organism evidence="2 5">
    <name type="scientific">Clostridium botulinum</name>
    <dbReference type="NCBI Taxonomy" id="1491"/>
    <lineage>
        <taxon>Bacteria</taxon>
        <taxon>Bacillati</taxon>
        <taxon>Bacillota</taxon>
        <taxon>Clostridia</taxon>
        <taxon>Eubacteriales</taxon>
        <taxon>Clostridiaceae</taxon>
        <taxon>Clostridium</taxon>
    </lineage>
</organism>
<gene>
    <name evidence="2" type="ORF">FC774_17445</name>
    <name evidence="3" type="ORF">FDB51_17760</name>
</gene>
<dbReference type="Proteomes" id="UP000473681">
    <property type="component" value="Unassembled WGS sequence"/>
</dbReference>
<accession>A0A0L9YBR5</accession>
<evidence type="ECO:0000313" key="4">
    <source>
        <dbReference type="Proteomes" id="UP000473681"/>
    </source>
</evidence>
<dbReference type="RefSeq" id="WP_053341770.1">
    <property type="nucleotide sequence ID" value="NZ_LFPA01000188.1"/>
</dbReference>
<dbReference type="EMBL" id="SWVK01000043">
    <property type="protein sequence ID" value="NFN36910.1"/>
    <property type="molecule type" value="Genomic_DNA"/>
</dbReference>